<dbReference type="GO" id="GO:0070475">
    <property type="term" value="P:rRNA base methylation"/>
    <property type="evidence" value="ECO:0007669"/>
    <property type="project" value="TreeGrafter"/>
</dbReference>
<keyword evidence="3 6" id="KW-0489">Methyltransferase</keyword>
<keyword evidence="8" id="KW-1185">Reference proteome</keyword>
<dbReference type="InterPro" id="IPR016909">
    <property type="entry name" value="rRNA_lsu_MeTfrase_F"/>
</dbReference>
<dbReference type="GO" id="GO:0052907">
    <property type="term" value="F:23S rRNA (adenine(1618)-N(6))-methyltransferase activity"/>
    <property type="evidence" value="ECO:0007669"/>
    <property type="project" value="UniProtKB-EC"/>
</dbReference>
<dbReference type="InterPro" id="IPR029063">
    <property type="entry name" value="SAM-dependent_MTases_sf"/>
</dbReference>
<gene>
    <name evidence="6" type="primary">rlmF</name>
    <name evidence="7" type="ORF">SAMN04487995_5096</name>
</gene>
<keyword evidence="2 6" id="KW-0698">rRNA processing</keyword>
<comment type="function">
    <text evidence="6">Specifically methylates the adenine in position 1618 of 23S rRNA.</text>
</comment>
<evidence type="ECO:0000313" key="8">
    <source>
        <dbReference type="Proteomes" id="UP000199532"/>
    </source>
</evidence>
<organism evidence="7 8">
    <name type="scientific">Dyadobacter koreensis</name>
    <dbReference type="NCBI Taxonomy" id="408657"/>
    <lineage>
        <taxon>Bacteria</taxon>
        <taxon>Pseudomonadati</taxon>
        <taxon>Bacteroidota</taxon>
        <taxon>Cytophagia</taxon>
        <taxon>Cytophagales</taxon>
        <taxon>Spirosomataceae</taxon>
        <taxon>Dyadobacter</taxon>
    </lineage>
</organism>
<dbReference type="Gene3D" id="3.40.50.150">
    <property type="entry name" value="Vaccinia Virus protein VP39"/>
    <property type="match status" value="1"/>
</dbReference>
<evidence type="ECO:0000256" key="4">
    <source>
        <dbReference type="ARBA" id="ARBA00022679"/>
    </source>
</evidence>
<comment type="catalytic activity">
    <reaction evidence="6">
        <text>adenosine(1618) in 23S rRNA + S-adenosyl-L-methionine = N(6)-methyladenosine(1618) in 23S rRNA + S-adenosyl-L-homocysteine + H(+)</text>
        <dbReference type="Rhea" id="RHEA:16497"/>
        <dbReference type="Rhea" id="RHEA-COMP:10229"/>
        <dbReference type="Rhea" id="RHEA-COMP:10231"/>
        <dbReference type="ChEBI" id="CHEBI:15378"/>
        <dbReference type="ChEBI" id="CHEBI:57856"/>
        <dbReference type="ChEBI" id="CHEBI:59789"/>
        <dbReference type="ChEBI" id="CHEBI:74411"/>
        <dbReference type="ChEBI" id="CHEBI:74449"/>
        <dbReference type="EC" id="2.1.1.181"/>
    </reaction>
</comment>
<evidence type="ECO:0000256" key="2">
    <source>
        <dbReference type="ARBA" id="ARBA00022552"/>
    </source>
</evidence>
<evidence type="ECO:0000256" key="1">
    <source>
        <dbReference type="ARBA" id="ARBA00022490"/>
    </source>
</evidence>
<keyword evidence="5 6" id="KW-0949">S-adenosyl-L-methionine</keyword>
<dbReference type="FunFam" id="3.40.50.150:FF:000045">
    <property type="entry name" value="Ribosomal RNA large subunit methyltransferase F"/>
    <property type="match status" value="1"/>
</dbReference>
<keyword evidence="4 6" id="KW-0808">Transferase</keyword>
<dbReference type="InterPro" id="IPR010286">
    <property type="entry name" value="METTL16/RlmF"/>
</dbReference>
<dbReference type="EMBL" id="FNXY01000008">
    <property type="protein sequence ID" value="SEJ50917.1"/>
    <property type="molecule type" value="Genomic_DNA"/>
</dbReference>
<dbReference type="HAMAP" id="MF_01848">
    <property type="entry name" value="23SrRNA_methyltr_F"/>
    <property type="match status" value="1"/>
</dbReference>
<dbReference type="EC" id="2.1.1.181" evidence="6"/>
<dbReference type="CDD" id="cd02440">
    <property type="entry name" value="AdoMet_MTases"/>
    <property type="match status" value="1"/>
</dbReference>
<dbReference type="STRING" id="408657.SAMN04487995_5096"/>
<dbReference type="NCBIfam" id="NF008725">
    <property type="entry name" value="PRK11727.1"/>
    <property type="match status" value="1"/>
</dbReference>
<dbReference type="PANTHER" id="PTHR13393:SF0">
    <property type="entry name" value="RNA N6-ADENOSINE-METHYLTRANSFERASE METTL16"/>
    <property type="match status" value="1"/>
</dbReference>
<dbReference type="GO" id="GO:0005737">
    <property type="term" value="C:cytoplasm"/>
    <property type="evidence" value="ECO:0007669"/>
    <property type="project" value="UniProtKB-SubCell"/>
</dbReference>
<dbReference type="AlphaFoldDB" id="A0A1H6ZHD2"/>
<sequence>MAQKPKKIHTEKTSLHERNLHRERYDFKQLIHDLPELSRFVSINPYGDESIDFANPDAVKMLNKALLKHFYGVSYWDIPANYLCPPIPGRADYIHYLADLLSTVNSGKFLVGKSVSVLDIGTGANCVYPIIGHREYGWSFVGSDIDPVSINSALKIVDNNPSLQGAIECRLQTSSKHIFQGIIQPDERFDVTMCNPPFHASASEAQAGTRRKITNLGLKKNGNPMLNFGGQNAELWCEGGEEDFVKRMISESVKFQDQCLWFTSLISKKTTLPGVYAALRNVKALDIKTVEMSQGQKISRFLAWTFLNKQQQSEWKKLRFDRY</sequence>
<dbReference type="RefSeq" id="WP_218148679.1">
    <property type="nucleotide sequence ID" value="NZ_FNXY01000008.1"/>
</dbReference>
<dbReference type="Proteomes" id="UP000199532">
    <property type="component" value="Unassembled WGS sequence"/>
</dbReference>
<comment type="subcellular location">
    <subcellularLocation>
        <location evidence="6">Cytoplasm</location>
    </subcellularLocation>
</comment>
<keyword evidence="1 6" id="KW-0963">Cytoplasm</keyword>
<evidence type="ECO:0000313" key="7">
    <source>
        <dbReference type="EMBL" id="SEJ50917.1"/>
    </source>
</evidence>
<reference evidence="7 8" key="1">
    <citation type="submission" date="2016-10" db="EMBL/GenBank/DDBJ databases">
        <authorList>
            <person name="de Groot N.N."/>
        </authorList>
    </citation>
    <scope>NUCLEOTIDE SEQUENCE [LARGE SCALE GENOMIC DNA]</scope>
    <source>
        <strain evidence="7 8">DSM 19938</strain>
    </source>
</reference>
<dbReference type="SUPFAM" id="SSF53335">
    <property type="entry name" value="S-adenosyl-L-methionine-dependent methyltransferases"/>
    <property type="match status" value="1"/>
</dbReference>
<proteinExistence type="inferred from homology"/>
<dbReference type="Pfam" id="PF05971">
    <property type="entry name" value="Methyltransf_10"/>
    <property type="match status" value="1"/>
</dbReference>
<name>A0A1H6ZHD2_9BACT</name>
<dbReference type="PIRSF" id="PIRSF029038">
    <property type="entry name" value="Mtase_YbiN_prd"/>
    <property type="match status" value="1"/>
</dbReference>
<evidence type="ECO:0000256" key="6">
    <source>
        <dbReference type="HAMAP-Rule" id="MF_01848"/>
    </source>
</evidence>
<accession>A0A1H6ZHD2</accession>
<dbReference type="PANTHER" id="PTHR13393">
    <property type="entry name" value="SAM-DEPENDENT METHYLTRANSFERASE"/>
    <property type="match status" value="1"/>
</dbReference>
<comment type="similarity">
    <text evidence="6">Belongs to the methyltransferase superfamily. METTL16/RlmF family.</text>
</comment>
<evidence type="ECO:0000256" key="5">
    <source>
        <dbReference type="ARBA" id="ARBA00022691"/>
    </source>
</evidence>
<protein>
    <recommendedName>
        <fullName evidence="6">Ribosomal RNA large subunit methyltransferase F</fullName>
        <ecNumber evidence="6">2.1.1.181</ecNumber>
    </recommendedName>
    <alternativeName>
        <fullName evidence="6">23S rRNA mA1618 methyltransferase</fullName>
    </alternativeName>
    <alternativeName>
        <fullName evidence="6">rRNA adenine N-6-methyltransferase</fullName>
    </alternativeName>
</protein>
<evidence type="ECO:0000256" key="3">
    <source>
        <dbReference type="ARBA" id="ARBA00022603"/>
    </source>
</evidence>